<evidence type="ECO:0000313" key="3">
    <source>
        <dbReference type="Proteomes" id="UP000028194"/>
    </source>
</evidence>
<dbReference type="eggNOG" id="arCOG03570">
    <property type="taxonomic scope" value="Archaea"/>
</dbReference>
<sequence>MPGNISSSENSRFFPDWDWEELYSYGPRVKRLPWFTEHLDADLKNELNIRKISSGKFLDIGTGVGSHAIELSKLGFEVTATDISQNAIDRARALSKDVTFFVDDIIHSRLSEEGYVFDYAFDRGCFHTLDPKYRSQYVTQVKKLIVSEGLFFLKTFSTKQPQGPGPHRFSTDMMAKYFGDHFKILKSIETVYEGTLRVLPKALFTVMAKM</sequence>
<evidence type="ECO:0000313" key="2">
    <source>
        <dbReference type="EMBL" id="AIF82549.1"/>
    </source>
</evidence>
<dbReference type="GO" id="GO:0005737">
    <property type="term" value="C:cytoplasm"/>
    <property type="evidence" value="ECO:0007669"/>
    <property type="project" value="TreeGrafter"/>
</dbReference>
<dbReference type="HOGENOM" id="CLU_056435_4_3_2"/>
<dbReference type="Gene3D" id="3.40.50.150">
    <property type="entry name" value="Vaccinia Virus protein VP39"/>
    <property type="match status" value="1"/>
</dbReference>
<evidence type="ECO:0000259" key="1">
    <source>
        <dbReference type="Pfam" id="PF13649"/>
    </source>
</evidence>
<reference evidence="2 3" key="1">
    <citation type="journal article" date="2014" name="PLoS ONE">
        <title>Genome Sequence of Candidatus Nitrososphaera evergladensis from Group I.1b Enriched from Everglades Soil Reveals Novel Genomic Features of the Ammonia-Oxidizing Archaea.</title>
        <authorList>
            <person name="Zhalnina K.V."/>
            <person name="Dias R."/>
            <person name="Leonard M.T."/>
            <person name="Dorr de Quadros P."/>
            <person name="Camargo F.A."/>
            <person name="Drew J.C."/>
            <person name="Farmerie W.G."/>
            <person name="Daroub S.H."/>
            <person name="Triplett E.W."/>
        </authorList>
    </citation>
    <scope>NUCLEOTIDE SEQUENCE [LARGE SCALE GENOMIC DNA]</scope>
    <source>
        <strain evidence="2 3">SR1</strain>
    </source>
</reference>
<proteinExistence type="predicted"/>
<dbReference type="STRING" id="1459636.NTE_00467"/>
<dbReference type="EMBL" id="CP007174">
    <property type="protein sequence ID" value="AIF82549.1"/>
    <property type="molecule type" value="Genomic_DNA"/>
</dbReference>
<dbReference type="AlphaFoldDB" id="A0A075MTA8"/>
<name>A0A075MTA8_9ARCH</name>
<dbReference type="CDD" id="cd02440">
    <property type="entry name" value="AdoMet_MTases"/>
    <property type="match status" value="1"/>
</dbReference>
<gene>
    <name evidence="2" type="ORF">NTE_00467</name>
</gene>
<organism evidence="2 3">
    <name type="scientific">Candidatus Nitrososphaera evergladensis SR1</name>
    <dbReference type="NCBI Taxonomy" id="1459636"/>
    <lineage>
        <taxon>Archaea</taxon>
        <taxon>Nitrososphaerota</taxon>
        <taxon>Nitrososphaeria</taxon>
        <taxon>Nitrososphaerales</taxon>
        <taxon>Nitrososphaeraceae</taxon>
        <taxon>Nitrososphaera</taxon>
    </lineage>
</organism>
<dbReference type="InterPro" id="IPR029063">
    <property type="entry name" value="SAM-dependent_MTases_sf"/>
</dbReference>
<dbReference type="PANTHER" id="PTHR12843">
    <property type="entry name" value="PROTEIN-LYSINE N-METHYLTRANSFERASE METTL10"/>
    <property type="match status" value="1"/>
</dbReference>
<dbReference type="SUPFAM" id="SSF53335">
    <property type="entry name" value="S-adenosyl-L-methionine-dependent methyltransferases"/>
    <property type="match status" value="1"/>
</dbReference>
<dbReference type="InterPro" id="IPR041698">
    <property type="entry name" value="Methyltransf_25"/>
</dbReference>
<keyword evidence="2" id="KW-0489">Methyltransferase</keyword>
<dbReference type="Pfam" id="PF13649">
    <property type="entry name" value="Methyltransf_25"/>
    <property type="match status" value="1"/>
</dbReference>
<dbReference type="Proteomes" id="UP000028194">
    <property type="component" value="Chromosome"/>
</dbReference>
<keyword evidence="2" id="KW-0808">Transferase</keyword>
<feature type="domain" description="Methyltransferase" evidence="1">
    <location>
        <begin position="58"/>
        <end position="149"/>
    </location>
</feature>
<dbReference type="KEGG" id="nev:NTE_00467"/>
<dbReference type="GO" id="GO:0016279">
    <property type="term" value="F:protein-lysine N-methyltransferase activity"/>
    <property type="evidence" value="ECO:0007669"/>
    <property type="project" value="TreeGrafter"/>
</dbReference>
<accession>A0A075MTA8</accession>
<dbReference type="GO" id="GO:0032259">
    <property type="term" value="P:methylation"/>
    <property type="evidence" value="ECO:0007669"/>
    <property type="project" value="UniProtKB-KW"/>
</dbReference>
<dbReference type="PANTHER" id="PTHR12843:SF5">
    <property type="entry name" value="EEF1A LYSINE METHYLTRANSFERASE 2"/>
    <property type="match status" value="1"/>
</dbReference>
<protein>
    <submittedName>
        <fullName evidence="2">Methyltransferase domain</fullName>
    </submittedName>
</protein>
<keyword evidence="3" id="KW-1185">Reference proteome</keyword>